<reference evidence="5 6" key="1">
    <citation type="journal article" date="2012" name="Eukaryot. Cell">
        <title>Genome sequence of the fungus Glarea lozoyensis: the first genome sequence of a species from the Helotiaceae family.</title>
        <authorList>
            <person name="Youssar L."/>
            <person name="Gruening B.A."/>
            <person name="Erxleben A."/>
            <person name="Guenther S."/>
            <person name="Huettel W."/>
        </authorList>
    </citation>
    <scope>NUCLEOTIDE SEQUENCE [LARGE SCALE GENOMIC DNA]</scope>
    <source>
        <strain evidence="6">ATCC 74030 / MF5533</strain>
    </source>
</reference>
<sequence length="372" mass="40474">MGSDPQYAKYPLLPLAQHIFTLTNPSSAKPAQQISLKSLQDAINEHKMAPLYRYLAHPSEGILNASGQSSSHAAKSAGRKPSAAGMVASKNSIPKVDLPWDEALYEKLKKENDEELESFKKEEEEAEEKAGDTEVQAARGKRAEFWARVGDKDQAIAAYEEVFEKTGVLGTKIDLVLAIIRIGLFYGDKLLVKKHVDRAKALRVDFKSKVVDAPEIKAILGDGEDKLLALSGAISAGPGADEEMKDVSSATPGTAKTVVNLTTLGSEQPDAEIAIDFSPLAELSYRVVGLESMANDFGVSVDFLDRDLAKFIAAERIPCTIDRVTGKGIIETNRPDSKNKQYNDVVKQGDQLITKLQKYGQAVRLRGSELDT</sequence>
<evidence type="ECO:0000256" key="1">
    <source>
        <dbReference type="ARBA" id="ARBA00022942"/>
    </source>
</evidence>
<dbReference type="Gene3D" id="1.25.40.570">
    <property type="match status" value="1"/>
</dbReference>
<dbReference type="HOGENOM" id="CLU_031814_1_1_1"/>
<dbReference type="Proteomes" id="UP000005446">
    <property type="component" value="Unassembled WGS sequence"/>
</dbReference>
<gene>
    <name evidence="5" type="ORF">M7I_5244</name>
</gene>
<dbReference type="FunCoup" id="H0ERC5">
    <property type="interactions" value="712"/>
</dbReference>
<evidence type="ECO:0000256" key="3">
    <source>
        <dbReference type="SAM" id="MobiDB-lite"/>
    </source>
</evidence>
<feature type="region of interest" description="Disordered" evidence="3">
    <location>
        <begin position="66"/>
        <end position="86"/>
    </location>
</feature>
<dbReference type="GO" id="GO:0043161">
    <property type="term" value="P:proteasome-mediated ubiquitin-dependent protein catabolic process"/>
    <property type="evidence" value="ECO:0007669"/>
    <property type="project" value="TreeGrafter"/>
</dbReference>
<protein>
    <submittedName>
        <fullName evidence="5">Putative 26S proteasome regulatory subunit RPN7</fullName>
    </submittedName>
</protein>
<keyword evidence="1 5" id="KW-0647">Proteasome</keyword>
<dbReference type="FunFam" id="1.25.40.570:FF:000021">
    <property type="entry name" value="Putative proteasome regulatory particle subunit"/>
    <property type="match status" value="1"/>
</dbReference>
<dbReference type="InterPro" id="IPR036390">
    <property type="entry name" value="WH_DNA-bd_sf"/>
</dbReference>
<dbReference type="InterPro" id="IPR000717">
    <property type="entry name" value="PCI_dom"/>
</dbReference>
<dbReference type="SMART" id="SM00088">
    <property type="entry name" value="PINT"/>
    <property type="match status" value="1"/>
</dbReference>
<organism evidence="5 6">
    <name type="scientific">Glarea lozoyensis (strain ATCC 74030 / MF5533)</name>
    <dbReference type="NCBI Taxonomy" id="1104152"/>
    <lineage>
        <taxon>Eukaryota</taxon>
        <taxon>Fungi</taxon>
        <taxon>Dikarya</taxon>
        <taxon>Ascomycota</taxon>
        <taxon>Pezizomycotina</taxon>
        <taxon>Leotiomycetes</taxon>
        <taxon>Helotiales</taxon>
        <taxon>Helotiaceae</taxon>
        <taxon>Glarea</taxon>
    </lineage>
</organism>
<dbReference type="AlphaFoldDB" id="H0ERC5"/>
<evidence type="ECO:0000313" key="6">
    <source>
        <dbReference type="Proteomes" id="UP000005446"/>
    </source>
</evidence>
<dbReference type="Pfam" id="PF10602">
    <property type="entry name" value="RPN7"/>
    <property type="match status" value="1"/>
</dbReference>
<evidence type="ECO:0000256" key="2">
    <source>
        <dbReference type="SAM" id="Coils"/>
    </source>
</evidence>
<dbReference type="GO" id="GO:0005838">
    <property type="term" value="C:proteasome regulatory particle"/>
    <property type="evidence" value="ECO:0007669"/>
    <property type="project" value="TreeGrafter"/>
</dbReference>
<dbReference type="InterPro" id="IPR019585">
    <property type="entry name" value="Rpn7/CSN1"/>
</dbReference>
<keyword evidence="2" id="KW-0175">Coiled coil</keyword>
<feature type="domain" description="PCI" evidence="4">
    <location>
        <begin position="275"/>
        <end position="349"/>
    </location>
</feature>
<dbReference type="SUPFAM" id="SSF46785">
    <property type="entry name" value="Winged helix' DNA-binding domain"/>
    <property type="match status" value="1"/>
</dbReference>
<feature type="coiled-coil region" evidence="2">
    <location>
        <begin position="105"/>
        <end position="136"/>
    </location>
</feature>
<dbReference type="PANTHER" id="PTHR14145">
    <property type="entry name" value="26S PROTESOME SUBUNIT 6"/>
    <property type="match status" value="1"/>
</dbReference>
<name>H0ERC5_GLAL7</name>
<dbReference type="InterPro" id="IPR049549">
    <property type="entry name" value="RPN7_PSMD6_C"/>
</dbReference>
<evidence type="ECO:0000313" key="5">
    <source>
        <dbReference type="EMBL" id="EHK98953.1"/>
    </source>
</evidence>
<accession>H0ERC5</accession>
<dbReference type="PANTHER" id="PTHR14145:SF1">
    <property type="entry name" value="26S PROTEASOME NON-ATPASE REGULATORY SUBUNIT 6"/>
    <property type="match status" value="1"/>
</dbReference>
<comment type="caution">
    <text evidence="5">The sequence shown here is derived from an EMBL/GenBank/DDBJ whole genome shotgun (WGS) entry which is preliminary data.</text>
</comment>
<dbReference type="InParanoid" id="H0ERC5"/>
<dbReference type="Pfam" id="PF21154">
    <property type="entry name" value="RPN7_PSMD6_C"/>
    <property type="match status" value="1"/>
</dbReference>
<evidence type="ECO:0000259" key="4">
    <source>
        <dbReference type="SMART" id="SM00088"/>
    </source>
</evidence>
<proteinExistence type="predicted"/>
<dbReference type="InterPro" id="IPR045135">
    <property type="entry name" value="Rpn7_N"/>
</dbReference>
<dbReference type="Pfam" id="PF01399">
    <property type="entry name" value="PCI"/>
    <property type="match status" value="1"/>
</dbReference>
<dbReference type="EMBL" id="AGUE01000134">
    <property type="protein sequence ID" value="EHK98953.1"/>
    <property type="molecule type" value="Genomic_DNA"/>
</dbReference>
<dbReference type="OrthoDB" id="1452at2759"/>
<keyword evidence="6" id="KW-1185">Reference proteome</keyword>